<feature type="region of interest" description="Disordered" evidence="7">
    <location>
        <begin position="364"/>
        <end position="425"/>
    </location>
</feature>
<evidence type="ECO:0000256" key="2">
    <source>
        <dbReference type="ARBA" id="ARBA00022574"/>
    </source>
</evidence>
<accession>A0A2T3BC47</accession>
<name>A0A2T3BC47_AMORE</name>
<organism evidence="8 9">
    <name type="scientific">Amorphotheca resinae ATCC 22711</name>
    <dbReference type="NCBI Taxonomy" id="857342"/>
    <lineage>
        <taxon>Eukaryota</taxon>
        <taxon>Fungi</taxon>
        <taxon>Dikarya</taxon>
        <taxon>Ascomycota</taxon>
        <taxon>Pezizomycotina</taxon>
        <taxon>Leotiomycetes</taxon>
        <taxon>Helotiales</taxon>
        <taxon>Amorphothecaceae</taxon>
        <taxon>Amorphotheca</taxon>
    </lineage>
</organism>
<dbReference type="InterPro" id="IPR036322">
    <property type="entry name" value="WD40_repeat_dom_sf"/>
</dbReference>
<gene>
    <name evidence="8" type="ORF">M430DRAFT_134729</name>
</gene>
<evidence type="ECO:0000313" key="9">
    <source>
        <dbReference type="Proteomes" id="UP000241818"/>
    </source>
</evidence>
<evidence type="ECO:0000256" key="4">
    <source>
        <dbReference type="ARBA" id="ARBA00023015"/>
    </source>
</evidence>
<dbReference type="SUPFAM" id="SSF50978">
    <property type="entry name" value="WD40 repeat-like"/>
    <property type="match status" value="1"/>
</dbReference>
<proteinExistence type="inferred from homology"/>
<dbReference type="AlphaFoldDB" id="A0A2T3BC47"/>
<evidence type="ECO:0000256" key="5">
    <source>
        <dbReference type="ARBA" id="ARBA00023163"/>
    </source>
</evidence>
<feature type="repeat" description="WD" evidence="6">
    <location>
        <begin position="124"/>
        <end position="159"/>
    </location>
</feature>
<dbReference type="InterPro" id="IPR001680">
    <property type="entry name" value="WD40_rpt"/>
</dbReference>
<dbReference type="InterPro" id="IPR015943">
    <property type="entry name" value="WD40/YVTN_repeat-like_dom_sf"/>
</dbReference>
<evidence type="ECO:0000256" key="1">
    <source>
        <dbReference type="ARBA" id="ARBA00008075"/>
    </source>
</evidence>
<evidence type="ECO:0000256" key="3">
    <source>
        <dbReference type="ARBA" id="ARBA00022737"/>
    </source>
</evidence>
<dbReference type="STRING" id="857342.A0A2T3BC47"/>
<feature type="compositionally biased region" description="Low complexity" evidence="7">
    <location>
        <begin position="401"/>
        <end position="425"/>
    </location>
</feature>
<dbReference type="Proteomes" id="UP000241818">
    <property type="component" value="Unassembled WGS sequence"/>
</dbReference>
<evidence type="ECO:0000256" key="6">
    <source>
        <dbReference type="PROSITE-ProRule" id="PRU00221"/>
    </source>
</evidence>
<feature type="region of interest" description="Disordered" evidence="7">
    <location>
        <begin position="269"/>
        <end position="297"/>
    </location>
</feature>
<dbReference type="Gene3D" id="2.130.10.10">
    <property type="entry name" value="YVTN repeat-like/Quinoprotein amine dehydrogenase"/>
    <property type="match status" value="1"/>
</dbReference>
<dbReference type="RefSeq" id="XP_024724469.1">
    <property type="nucleotide sequence ID" value="XM_024862371.1"/>
</dbReference>
<reference evidence="8 9" key="1">
    <citation type="journal article" date="2018" name="New Phytol.">
        <title>Comparative genomics and transcriptomics depict ericoid mycorrhizal fungi as versatile saprotrophs and plant mutualists.</title>
        <authorList>
            <person name="Martino E."/>
            <person name="Morin E."/>
            <person name="Grelet G.A."/>
            <person name="Kuo A."/>
            <person name="Kohler A."/>
            <person name="Daghino S."/>
            <person name="Barry K.W."/>
            <person name="Cichocki N."/>
            <person name="Clum A."/>
            <person name="Dockter R.B."/>
            <person name="Hainaut M."/>
            <person name="Kuo R.C."/>
            <person name="LaButti K."/>
            <person name="Lindahl B.D."/>
            <person name="Lindquist E.A."/>
            <person name="Lipzen A."/>
            <person name="Khouja H.R."/>
            <person name="Magnuson J."/>
            <person name="Murat C."/>
            <person name="Ohm R.A."/>
            <person name="Singer S.W."/>
            <person name="Spatafora J.W."/>
            <person name="Wang M."/>
            <person name="Veneault-Fourrey C."/>
            <person name="Henrissat B."/>
            <person name="Grigoriev I.V."/>
            <person name="Martin F.M."/>
            <person name="Perotto S."/>
        </authorList>
    </citation>
    <scope>NUCLEOTIDE SEQUENCE [LARGE SCALE GENOMIC DNA]</scope>
    <source>
        <strain evidence="8 9">ATCC 22711</strain>
    </source>
</reference>
<keyword evidence="5" id="KW-0804">Transcription</keyword>
<keyword evidence="9" id="KW-1185">Reference proteome</keyword>
<dbReference type="Pfam" id="PF00400">
    <property type="entry name" value="WD40"/>
    <property type="match status" value="2"/>
</dbReference>
<feature type="repeat" description="WD" evidence="6">
    <location>
        <begin position="173"/>
        <end position="204"/>
    </location>
</feature>
<comment type="similarity">
    <text evidence="1">Belongs to the WD repeat ESC family.</text>
</comment>
<dbReference type="EMBL" id="KZ679007">
    <property type="protein sequence ID" value="PSS25870.1"/>
    <property type="molecule type" value="Genomic_DNA"/>
</dbReference>
<dbReference type="PANTHER" id="PTHR10253">
    <property type="entry name" value="POLYCOMB PROTEIN"/>
    <property type="match status" value="1"/>
</dbReference>
<keyword evidence="2 6" id="KW-0853">WD repeat</keyword>
<dbReference type="OrthoDB" id="7318948at2759"/>
<dbReference type="PROSITE" id="PS50082">
    <property type="entry name" value="WD_REPEATS_2"/>
    <property type="match status" value="2"/>
</dbReference>
<evidence type="ECO:0000256" key="7">
    <source>
        <dbReference type="SAM" id="MobiDB-lite"/>
    </source>
</evidence>
<dbReference type="InParanoid" id="A0A2T3BC47"/>
<evidence type="ECO:0000313" key="8">
    <source>
        <dbReference type="EMBL" id="PSS25870.1"/>
    </source>
</evidence>
<dbReference type="GeneID" id="36570452"/>
<keyword evidence="4" id="KW-0805">Transcription regulation</keyword>
<dbReference type="SMART" id="SM00320">
    <property type="entry name" value="WD40"/>
    <property type="match status" value="4"/>
</dbReference>
<keyword evidence="3" id="KW-0677">Repeat</keyword>
<dbReference type="PROSITE" id="PS50294">
    <property type="entry name" value="WD_REPEATS_REGION"/>
    <property type="match status" value="2"/>
</dbReference>
<sequence length="486" mass="53115">MISSVGRLQRYVLSPRRTPSSNQLTRSTDFWSVKFYPYTEPGVDPVFAAVGGKHILVCRLPSTAKEGTSIEVIQSVLDEEPDSDHFACVWTKDLSTGTPLLCVAGDNAKILIINALTGQLHRTLAGHGGAINDLAISPINPQILASASDDLTVRIWSLDPAHEKEPCAAILAGDGHREKVLTISFHVSGRYLLSGGVDHIINLWVLPEFPDSNTGTNKATRIHYPHFSTSEVHSGIVDCVAFHNDLILSKCHDEECIVLWAISGFSSANPPPSPLSAPTTHDSARDTRSAFTSPTSNPNTLQYTRLLQFAVPDSNIMFMRFGLYPGSATSNPVLAMCNTASKVFFWDLARLEEYHDFLTNLTAAGTNPTDANTPPRPSFLVPFRHRNRGPSALSRVRDTSPTDSTSTDSHSHSHTNTDTNNPPHSLETWAKRYAIGDPFEDLAAHKEEVVKGLGFVGRQIAWSRGGEWCVVVGSAGVIGVFERWRK</sequence>
<protein>
    <submittedName>
        <fullName evidence="8">Uncharacterized protein</fullName>
    </submittedName>
</protein>
<dbReference type="InterPro" id="IPR051243">
    <property type="entry name" value="PcG_WD-repeat"/>
</dbReference>